<dbReference type="FunFam" id="3.30.479.30:FF:000004">
    <property type="entry name" value="Putative membrane protease family, stomatin"/>
    <property type="match status" value="1"/>
</dbReference>
<evidence type="ECO:0000256" key="2">
    <source>
        <dbReference type="SAM" id="MobiDB-lite"/>
    </source>
</evidence>
<dbReference type="Proteomes" id="UP000053758">
    <property type="component" value="Unassembled WGS sequence"/>
</dbReference>
<gene>
    <name evidence="4" type="ORF">PAN0_014d4869</name>
</gene>
<dbReference type="Gene3D" id="6.10.250.2090">
    <property type="match status" value="1"/>
</dbReference>
<feature type="compositionally biased region" description="Polar residues" evidence="2">
    <location>
        <begin position="1"/>
        <end position="13"/>
    </location>
</feature>
<dbReference type="AlphaFoldDB" id="A0A081CJ00"/>
<feature type="region of interest" description="Disordered" evidence="2">
    <location>
        <begin position="311"/>
        <end position="331"/>
    </location>
</feature>
<dbReference type="EMBL" id="DF830081">
    <property type="protein sequence ID" value="GAK66646.1"/>
    <property type="molecule type" value="Genomic_DNA"/>
</dbReference>
<proteinExistence type="inferred from homology"/>
<dbReference type="SMART" id="SM00244">
    <property type="entry name" value="PHB"/>
    <property type="match status" value="1"/>
</dbReference>
<dbReference type="RefSeq" id="XP_014655061.1">
    <property type="nucleotide sequence ID" value="XM_014799575.1"/>
</dbReference>
<dbReference type="InterPro" id="IPR001972">
    <property type="entry name" value="Stomatin_HflK_fam"/>
</dbReference>
<dbReference type="InterPro" id="IPR001107">
    <property type="entry name" value="Band_7"/>
</dbReference>
<name>A0A081CJ00_PSEA2</name>
<reference evidence="4" key="1">
    <citation type="submission" date="2014-07" db="EMBL/GenBank/DDBJ databases">
        <title>Draft genome sequence of the yeast Pseudozyma antarctica JCM 10317 known as a producer of lipase B which used in a wide range of industrial applications.</title>
        <authorList>
            <person name="Morita T."/>
            <person name="Saika A."/>
            <person name="Koike H."/>
        </authorList>
    </citation>
    <scope>NUCLEOTIDE SEQUENCE</scope>
    <source>
        <strain evidence="4">JCM 10317</strain>
    </source>
</reference>
<dbReference type="Gene3D" id="3.30.479.30">
    <property type="entry name" value="Band 7 domain"/>
    <property type="match status" value="1"/>
</dbReference>
<keyword evidence="5" id="KW-1185">Reference proteome</keyword>
<organism evidence="4">
    <name type="scientific">Pseudozyma antarctica</name>
    <name type="common">Yeast</name>
    <name type="synonym">Candida antarctica</name>
    <dbReference type="NCBI Taxonomy" id="84753"/>
    <lineage>
        <taxon>Eukaryota</taxon>
        <taxon>Fungi</taxon>
        <taxon>Dikarya</taxon>
        <taxon>Basidiomycota</taxon>
        <taxon>Ustilaginomycotina</taxon>
        <taxon>Ustilaginomycetes</taxon>
        <taxon>Ustilaginales</taxon>
        <taxon>Ustilaginaceae</taxon>
        <taxon>Moesziomyces</taxon>
    </lineage>
</organism>
<dbReference type="PANTHER" id="PTHR10264:SF19">
    <property type="entry name" value="AT06885P-RELATED"/>
    <property type="match status" value="1"/>
</dbReference>
<dbReference type="GO" id="GO:0005886">
    <property type="term" value="C:plasma membrane"/>
    <property type="evidence" value="ECO:0007669"/>
    <property type="project" value="InterPro"/>
</dbReference>
<dbReference type="InterPro" id="IPR036013">
    <property type="entry name" value="Band_7/SPFH_dom_sf"/>
</dbReference>
<sequence>MSDLGNSTLQNGSHAEDVSAGKRPAAQTNAGLVTVQPLRRSEMQPSYKQNLGLDTVDHGFYGTMINGIGAVAGFFGQLPFCFCCPNPFKEIEQGSVGLVTRFGQFYRSEDPGLTQINPCSENLRKVDVKIQTSSIPHQSCITRDSVSIGIESTVFWHVSNPYRAAFGITDVRSALIERAQTTLRNVVGGRTLQSLVTDREQVALEVQEIVGDIADRWGVQVESILIKDIIFSKELQESLSSAAKQKRIGESKVIAAQAEVDAARLMRQAADILASKSAMQIRALESLQAMAKTANSKVIFVPMNLTDLNGDSLPPGGTGPGANVAPAASGSQGAQSGTMLNTAALTQLAEIVAFRCGGDARGEAGQLRAQMRREGSECVAAGSLSRRPADDVGRAEKWSRYTACPKALAGPVRAFLWRCRDPSERLLGRGNARAPQLSSRTSITLFLVTFWPKKQT</sequence>
<dbReference type="PANTHER" id="PTHR10264">
    <property type="entry name" value="BAND 7 PROTEIN-RELATED"/>
    <property type="match status" value="1"/>
</dbReference>
<evidence type="ECO:0000313" key="5">
    <source>
        <dbReference type="Proteomes" id="UP000053758"/>
    </source>
</evidence>
<dbReference type="GO" id="GO:0098552">
    <property type="term" value="C:side of membrane"/>
    <property type="evidence" value="ECO:0007669"/>
    <property type="project" value="UniProtKB-ARBA"/>
</dbReference>
<feature type="region of interest" description="Disordered" evidence="2">
    <location>
        <begin position="1"/>
        <end position="39"/>
    </location>
</feature>
<comment type="similarity">
    <text evidence="1">Belongs to the band 7/mec-2 family.</text>
</comment>
<dbReference type="SUPFAM" id="SSF117892">
    <property type="entry name" value="Band 7/SPFH domain"/>
    <property type="match status" value="1"/>
</dbReference>
<evidence type="ECO:0000313" key="4">
    <source>
        <dbReference type="EMBL" id="GAK66646.1"/>
    </source>
</evidence>
<dbReference type="GeneID" id="26305766"/>
<evidence type="ECO:0000259" key="3">
    <source>
        <dbReference type="SMART" id="SM00244"/>
    </source>
</evidence>
<protein>
    <submittedName>
        <fullName evidence="4">Stomatin family protein</fullName>
    </submittedName>
</protein>
<dbReference type="HOGENOM" id="CLU_024949_4_2_1"/>
<dbReference type="PRINTS" id="PR00721">
    <property type="entry name" value="STOMATIN"/>
</dbReference>
<feature type="domain" description="Band 7" evidence="3">
    <location>
        <begin position="86"/>
        <end position="243"/>
    </location>
</feature>
<dbReference type="CDD" id="cd13437">
    <property type="entry name" value="SPFH_alloslipin"/>
    <property type="match status" value="1"/>
</dbReference>
<evidence type="ECO:0000256" key="1">
    <source>
        <dbReference type="ARBA" id="ARBA00008164"/>
    </source>
</evidence>
<dbReference type="InterPro" id="IPR043202">
    <property type="entry name" value="Band-7_stomatin-like"/>
</dbReference>
<accession>A0A081CJ00</accession>
<dbReference type="Pfam" id="PF01145">
    <property type="entry name" value="Band_7"/>
    <property type="match status" value="1"/>
</dbReference>